<dbReference type="WBParaSite" id="ACRNAN_scaffold907.g22892.t1">
    <property type="protein sequence ID" value="ACRNAN_scaffold907.g22892.t1"/>
    <property type="gene ID" value="ACRNAN_scaffold907.g22892"/>
</dbReference>
<name>A0A914ELK4_9BILA</name>
<dbReference type="SUPFAM" id="SSF103506">
    <property type="entry name" value="Mitochondrial carrier"/>
    <property type="match status" value="1"/>
</dbReference>
<dbReference type="Pfam" id="PF00153">
    <property type="entry name" value="Mito_carr"/>
    <property type="match status" value="1"/>
</dbReference>
<protein>
    <submittedName>
        <fullName evidence="13">Uncharacterized protein</fullName>
    </submittedName>
</protein>
<dbReference type="InterPro" id="IPR018108">
    <property type="entry name" value="MCP_transmembrane"/>
</dbReference>
<dbReference type="AlphaFoldDB" id="A0A914ELK4"/>
<dbReference type="PROSITE" id="PS50920">
    <property type="entry name" value="SOLCAR"/>
    <property type="match status" value="1"/>
</dbReference>
<dbReference type="Proteomes" id="UP000887540">
    <property type="component" value="Unplaced"/>
</dbReference>
<keyword evidence="3 10" id="KW-0813">Transport</keyword>
<dbReference type="PANTHER" id="PTHR45624:SF10">
    <property type="entry name" value="SLC (SOLUTE CARRIER) HOMOLOG"/>
    <property type="match status" value="1"/>
</dbReference>
<keyword evidence="5" id="KW-0677">Repeat</keyword>
<evidence type="ECO:0000313" key="12">
    <source>
        <dbReference type="Proteomes" id="UP000887540"/>
    </source>
</evidence>
<keyword evidence="4 9" id="KW-0812">Transmembrane</keyword>
<accession>A0A914ELK4</accession>
<evidence type="ECO:0000256" key="5">
    <source>
        <dbReference type="ARBA" id="ARBA00022737"/>
    </source>
</evidence>
<dbReference type="Gene3D" id="1.50.40.10">
    <property type="entry name" value="Mitochondrial carrier domain"/>
    <property type="match status" value="1"/>
</dbReference>
<reference evidence="13" key="1">
    <citation type="submission" date="2022-11" db="UniProtKB">
        <authorList>
            <consortium name="WormBaseParasite"/>
        </authorList>
    </citation>
    <scope>IDENTIFICATION</scope>
</reference>
<evidence type="ECO:0000256" key="2">
    <source>
        <dbReference type="ARBA" id="ARBA00006375"/>
    </source>
</evidence>
<evidence type="ECO:0000256" key="9">
    <source>
        <dbReference type="PROSITE-ProRule" id="PRU00282"/>
    </source>
</evidence>
<keyword evidence="12" id="KW-1185">Reference proteome</keyword>
<evidence type="ECO:0000256" key="7">
    <source>
        <dbReference type="ARBA" id="ARBA00023128"/>
    </source>
</evidence>
<keyword evidence="7" id="KW-0496">Mitochondrion</keyword>
<dbReference type="GO" id="GO:0031966">
    <property type="term" value="C:mitochondrial membrane"/>
    <property type="evidence" value="ECO:0007669"/>
    <property type="project" value="UniProtKB-SubCell"/>
</dbReference>
<comment type="subcellular location">
    <subcellularLocation>
        <location evidence="1">Mitochondrion membrane</location>
        <topology evidence="1">Multi-pass membrane protein</topology>
    </subcellularLocation>
</comment>
<evidence type="ECO:0000313" key="13">
    <source>
        <dbReference type="WBParaSite" id="ACRNAN_scaffold907.g22892.t1"/>
    </source>
</evidence>
<evidence type="ECO:0000256" key="11">
    <source>
        <dbReference type="SAM" id="Phobius"/>
    </source>
</evidence>
<sequence length="109" mass="12131">MYDDFIAGWLAGGSGLVIGHPMDTVKARIQTMKTYSGILDCFKQTLKNETVRGLYKGMFAPFVSVGLLHSLLFAGYGTALRLMHPDEPNIENRKDLPMKEPLLLVVVFN</sequence>
<evidence type="ECO:0000256" key="8">
    <source>
        <dbReference type="ARBA" id="ARBA00023136"/>
    </source>
</evidence>
<evidence type="ECO:0000256" key="10">
    <source>
        <dbReference type="RuleBase" id="RU000488"/>
    </source>
</evidence>
<dbReference type="GO" id="GO:0022857">
    <property type="term" value="F:transmembrane transporter activity"/>
    <property type="evidence" value="ECO:0007669"/>
    <property type="project" value="TreeGrafter"/>
</dbReference>
<comment type="similarity">
    <text evidence="2 10">Belongs to the mitochondrial carrier (TC 2.A.29) family.</text>
</comment>
<proteinExistence type="inferred from homology"/>
<feature type="transmembrane region" description="Helical" evidence="11">
    <location>
        <begin position="58"/>
        <end position="76"/>
    </location>
</feature>
<dbReference type="InterPro" id="IPR023395">
    <property type="entry name" value="MCP_dom_sf"/>
</dbReference>
<dbReference type="InterPro" id="IPR050567">
    <property type="entry name" value="Mitochondrial_Carrier"/>
</dbReference>
<dbReference type="PANTHER" id="PTHR45624">
    <property type="entry name" value="MITOCHONDRIAL BASIC AMINO ACIDS TRANSPORTER-RELATED"/>
    <property type="match status" value="1"/>
</dbReference>
<evidence type="ECO:0000256" key="3">
    <source>
        <dbReference type="ARBA" id="ARBA00022448"/>
    </source>
</evidence>
<keyword evidence="6 11" id="KW-1133">Transmembrane helix</keyword>
<evidence type="ECO:0000256" key="1">
    <source>
        <dbReference type="ARBA" id="ARBA00004225"/>
    </source>
</evidence>
<feature type="repeat" description="Solcar" evidence="9">
    <location>
        <begin position="3"/>
        <end position="82"/>
    </location>
</feature>
<organism evidence="12 13">
    <name type="scientific">Acrobeloides nanus</name>
    <dbReference type="NCBI Taxonomy" id="290746"/>
    <lineage>
        <taxon>Eukaryota</taxon>
        <taxon>Metazoa</taxon>
        <taxon>Ecdysozoa</taxon>
        <taxon>Nematoda</taxon>
        <taxon>Chromadorea</taxon>
        <taxon>Rhabditida</taxon>
        <taxon>Tylenchina</taxon>
        <taxon>Cephalobomorpha</taxon>
        <taxon>Cephaloboidea</taxon>
        <taxon>Cephalobidae</taxon>
        <taxon>Acrobeloides</taxon>
    </lineage>
</organism>
<evidence type="ECO:0000256" key="6">
    <source>
        <dbReference type="ARBA" id="ARBA00022989"/>
    </source>
</evidence>
<evidence type="ECO:0000256" key="4">
    <source>
        <dbReference type="ARBA" id="ARBA00022692"/>
    </source>
</evidence>
<keyword evidence="8 9" id="KW-0472">Membrane</keyword>